<protein>
    <submittedName>
        <fullName evidence="6">Trypsin-like peptidase domain-containing protein</fullName>
    </submittedName>
</protein>
<dbReference type="Proteomes" id="UP001108089">
    <property type="component" value="Unassembled WGS sequence"/>
</dbReference>
<accession>A0ABS9DT61</accession>
<dbReference type="SUPFAM" id="SSF50156">
    <property type="entry name" value="PDZ domain-like"/>
    <property type="match status" value="1"/>
</dbReference>
<evidence type="ECO:0000256" key="4">
    <source>
        <dbReference type="SAM" id="Phobius"/>
    </source>
</evidence>
<dbReference type="InterPro" id="IPR036034">
    <property type="entry name" value="PDZ_sf"/>
</dbReference>
<evidence type="ECO:0000259" key="5">
    <source>
        <dbReference type="PROSITE" id="PS50106"/>
    </source>
</evidence>
<evidence type="ECO:0000313" key="6">
    <source>
        <dbReference type="EMBL" id="MCF3941429.1"/>
    </source>
</evidence>
<dbReference type="SMART" id="SM00228">
    <property type="entry name" value="PDZ"/>
    <property type="match status" value="1"/>
</dbReference>
<organism evidence="6 7">
    <name type="scientific">Gordonia tangerina</name>
    <dbReference type="NCBI Taxonomy" id="2911060"/>
    <lineage>
        <taxon>Bacteria</taxon>
        <taxon>Bacillati</taxon>
        <taxon>Actinomycetota</taxon>
        <taxon>Actinomycetes</taxon>
        <taxon>Mycobacteriales</taxon>
        <taxon>Gordoniaceae</taxon>
        <taxon>Gordonia</taxon>
    </lineage>
</organism>
<dbReference type="Pfam" id="PF13180">
    <property type="entry name" value="PDZ_2"/>
    <property type="match status" value="1"/>
</dbReference>
<feature type="region of interest" description="Disordered" evidence="3">
    <location>
        <begin position="388"/>
        <end position="418"/>
    </location>
</feature>
<gene>
    <name evidence="6" type="ORF">L1892_23995</name>
</gene>
<dbReference type="PANTHER" id="PTHR43343">
    <property type="entry name" value="PEPTIDASE S12"/>
    <property type="match status" value="1"/>
</dbReference>
<evidence type="ECO:0000256" key="3">
    <source>
        <dbReference type="SAM" id="MobiDB-lite"/>
    </source>
</evidence>
<reference evidence="6" key="1">
    <citation type="submission" date="2022-01" db="EMBL/GenBank/DDBJ databases">
        <title>Gordonia xiamenensis sp. nov., isolated from surface seawater in Xiamen.</title>
        <authorList>
            <person name="He Y.F."/>
        </authorList>
    </citation>
    <scope>NUCLEOTIDE SEQUENCE</scope>
    <source>
        <strain evidence="6">GW1C4-4</strain>
    </source>
</reference>
<dbReference type="PANTHER" id="PTHR43343:SF3">
    <property type="entry name" value="PROTEASE DO-LIKE 8, CHLOROPLASTIC"/>
    <property type="match status" value="1"/>
</dbReference>
<comment type="caution">
    <text evidence="6">The sequence shown here is derived from an EMBL/GenBank/DDBJ whole genome shotgun (WGS) entry which is preliminary data.</text>
</comment>
<evidence type="ECO:0000256" key="1">
    <source>
        <dbReference type="ARBA" id="ARBA00022670"/>
    </source>
</evidence>
<feature type="domain" description="PDZ" evidence="5">
    <location>
        <begin position="287"/>
        <end position="374"/>
    </location>
</feature>
<dbReference type="Gene3D" id="2.40.10.120">
    <property type="match status" value="1"/>
</dbReference>
<dbReference type="RefSeq" id="WP_235726287.1">
    <property type="nucleotide sequence ID" value="NZ_JAKGCU010000044.1"/>
</dbReference>
<dbReference type="PROSITE" id="PS50106">
    <property type="entry name" value="PDZ"/>
    <property type="match status" value="1"/>
</dbReference>
<feature type="transmembrane region" description="Helical" evidence="4">
    <location>
        <begin position="35"/>
        <end position="57"/>
    </location>
</feature>
<keyword evidence="1" id="KW-0645">Protease</keyword>
<dbReference type="Pfam" id="PF13365">
    <property type="entry name" value="Trypsin_2"/>
    <property type="match status" value="1"/>
</dbReference>
<dbReference type="EMBL" id="JAKGCU010000044">
    <property type="protein sequence ID" value="MCF3941429.1"/>
    <property type="molecule type" value="Genomic_DNA"/>
</dbReference>
<dbReference type="InterPro" id="IPR001478">
    <property type="entry name" value="PDZ"/>
</dbReference>
<dbReference type="InterPro" id="IPR051201">
    <property type="entry name" value="Chloro_Bact_Ser_Proteases"/>
</dbReference>
<proteinExistence type="predicted"/>
<dbReference type="PRINTS" id="PR00834">
    <property type="entry name" value="PROTEASES2C"/>
</dbReference>
<dbReference type="InterPro" id="IPR001940">
    <property type="entry name" value="Peptidase_S1C"/>
</dbReference>
<dbReference type="SUPFAM" id="SSF50494">
    <property type="entry name" value="Trypsin-like serine proteases"/>
    <property type="match status" value="1"/>
</dbReference>
<dbReference type="Gene3D" id="2.30.42.10">
    <property type="match status" value="1"/>
</dbReference>
<keyword evidence="4" id="KW-1133">Transmembrane helix</keyword>
<feature type="compositionally biased region" description="Polar residues" evidence="3">
    <location>
        <begin position="392"/>
        <end position="404"/>
    </location>
</feature>
<feature type="region of interest" description="Disordered" evidence="3">
    <location>
        <begin position="1"/>
        <end position="29"/>
    </location>
</feature>
<feature type="compositionally biased region" description="Gly residues" evidence="3">
    <location>
        <begin position="408"/>
        <end position="418"/>
    </location>
</feature>
<dbReference type="InterPro" id="IPR009003">
    <property type="entry name" value="Peptidase_S1_PA"/>
</dbReference>
<keyword evidence="7" id="KW-1185">Reference proteome</keyword>
<keyword evidence="4" id="KW-0472">Membrane</keyword>
<keyword evidence="4" id="KW-0812">Transmembrane</keyword>
<evidence type="ECO:0000256" key="2">
    <source>
        <dbReference type="ARBA" id="ARBA00022801"/>
    </source>
</evidence>
<evidence type="ECO:0000313" key="7">
    <source>
        <dbReference type="Proteomes" id="UP001108089"/>
    </source>
</evidence>
<name>A0ABS9DT61_9ACTN</name>
<sequence length="418" mass="40764">MSSTYPMTHGAPPHVAVTQPASAPNRPRSGVTKPIVVTALLAGLLGGVVGVGGSALLNNDGSGSVPVLSSAPDTANNAADVKPGSVTYAAQIASKSTADIKVAGAQGSAVGSGVVLSPDGYVLTNNHVVAMAGNGSTIQVTTSDGKTYGAEVTGTSPSYDLAVIKLDGASGLTPAALGDSDGLQVGEQVVAVGSPENLSNTVTSGIVSALSRTVTAADESGSGVTVYNGLQTDTPINPGNSGGPLVNLKGQVVGVNSAVDTGQAASGGVQAYGLGFAIPVNTAKRIGNELLQDGQATKPVLGVSGSLTATDSAAEGAQISSVQSGGAADQAGIKQGDVITKIGDTPISNYADLMAQILTHTPGETVSVTVGSGSDARTVQVKLGSAVDKQETTIPESGGQSNQPRIPFGGGGFGGLVP</sequence>
<keyword evidence="2" id="KW-0378">Hydrolase</keyword>